<feature type="transmembrane region" description="Helical" evidence="1">
    <location>
        <begin position="218"/>
        <end position="241"/>
    </location>
</feature>
<sequence length="264" mass="27432">MGTVVGWVVSGLVTWTVAVWQRTAEVHRRFFTPADRFGVRDPQLERLTALRGAWGIAILTVAQLQWAGLGGLGDQLDRVVLSVLRSAAIGGVAMLVPMALILLRTPSQLRRQQAANLRVPLGRLGGSVAGIVLAAALAWLVLDRVSPNGIVAFLVLALAWTAVVAVGATLWVAGRLVVVHWFCAVDGHPALRGLTELAVAAVVLVLGVAGLSDPENAALPPVVAVAFAVVGPLLSGALATVELRRLRARGIGLGTVLPAVPAPS</sequence>
<dbReference type="AlphaFoldDB" id="A0A521CVE2"/>
<protein>
    <submittedName>
        <fullName evidence="2">Uncharacterized protein</fullName>
    </submittedName>
</protein>
<evidence type="ECO:0000313" key="3">
    <source>
        <dbReference type="Proteomes" id="UP000317484"/>
    </source>
</evidence>
<dbReference type="Proteomes" id="UP000317484">
    <property type="component" value="Unassembled WGS sequence"/>
</dbReference>
<name>A0A521CVE2_9ACTN</name>
<dbReference type="EMBL" id="FXTJ01000002">
    <property type="protein sequence ID" value="SMO63395.1"/>
    <property type="molecule type" value="Genomic_DNA"/>
</dbReference>
<feature type="transmembrane region" description="Helical" evidence="1">
    <location>
        <begin position="194"/>
        <end position="212"/>
    </location>
</feature>
<evidence type="ECO:0000313" key="2">
    <source>
        <dbReference type="EMBL" id="SMO63395.1"/>
    </source>
</evidence>
<keyword evidence="1" id="KW-0812">Transmembrane</keyword>
<accession>A0A521CVE2</accession>
<feature type="transmembrane region" description="Helical" evidence="1">
    <location>
        <begin position="49"/>
        <end position="67"/>
    </location>
</feature>
<gene>
    <name evidence="2" type="ORF">SAMN06273567_102708</name>
</gene>
<reference evidence="2 3" key="1">
    <citation type="submission" date="2017-05" db="EMBL/GenBank/DDBJ databases">
        <authorList>
            <person name="Varghese N."/>
            <person name="Submissions S."/>
        </authorList>
    </citation>
    <scope>NUCLEOTIDE SEQUENCE [LARGE SCALE GENOMIC DNA]</scope>
    <source>
        <strain evidence="2 3">DSM 46834</strain>
    </source>
</reference>
<evidence type="ECO:0000256" key="1">
    <source>
        <dbReference type="SAM" id="Phobius"/>
    </source>
</evidence>
<feature type="transmembrane region" description="Helical" evidence="1">
    <location>
        <begin position="79"/>
        <end position="103"/>
    </location>
</feature>
<keyword evidence="1" id="KW-0472">Membrane</keyword>
<organism evidence="2 3">
    <name type="scientific">Geodermatophilus aquaeductus</name>
    <dbReference type="NCBI Taxonomy" id="1564161"/>
    <lineage>
        <taxon>Bacteria</taxon>
        <taxon>Bacillati</taxon>
        <taxon>Actinomycetota</taxon>
        <taxon>Actinomycetes</taxon>
        <taxon>Geodermatophilales</taxon>
        <taxon>Geodermatophilaceae</taxon>
        <taxon>Geodermatophilus</taxon>
    </lineage>
</organism>
<feature type="transmembrane region" description="Helical" evidence="1">
    <location>
        <begin position="148"/>
        <end position="173"/>
    </location>
</feature>
<keyword evidence="3" id="KW-1185">Reference proteome</keyword>
<keyword evidence="1" id="KW-1133">Transmembrane helix</keyword>
<feature type="transmembrane region" description="Helical" evidence="1">
    <location>
        <begin position="124"/>
        <end position="142"/>
    </location>
</feature>
<proteinExistence type="predicted"/>
<dbReference type="RefSeq" id="WP_142457976.1">
    <property type="nucleotide sequence ID" value="NZ_FXTJ01000002.1"/>
</dbReference>